<dbReference type="Gene3D" id="3.40.50.2300">
    <property type="match status" value="1"/>
</dbReference>
<sequence length="148" mass="16269">MKILFVCTGNTCRSAMAEGIAKSLAEKEGLNLDISSAGVFAPFGMAASENAILALKELEIDISSHLSRPLTKELLEEADIVLTMTRGHKDAILSKYPQFSEKVFTLMEYIGDNGDIEDPFGGDLEVYRLSANQIKQAIERLLEKIKES</sequence>
<dbReference type="InterPro" id="IPR023485">
    <property type="entry name" value="Ptyr_pPase"/>
</dbReference>
<dbReference type="InterPro" id="IPR036196">
    <property type="entry name" value="Ptyr_pPase_sf"/>
</dbReference>
<feature type="domain" description="Phosphotyrosine protein phosphatase I" evidence="5">
    <location>
        <begin position="1"/>
        <end position="144"/>
    </location>
</feature>
<dbReference type="PANTHER" id="PTHR11717">
    <property type="entry name" value="LOW MOLECULAR WEIGHT PROTEIN TYROSINE PHOSPHATASE"/>
    <property type="match status" value="1"/>
</dbReference>
<reference evidence="7" key="1">
    <citation type="submission" date="2016-10" db="EMBL/GenBank/DDBJ databases">
        <authorList>
            <person name="Varghese N."/>
            <person name="Submissions S."/>
        </authorList>
    </citation>
    <scope>NUCLEOTIDE SEQUENCE [LARGE SCALE GENOMIC DNA]</scope>
    <source>
        <strain evidence="7">DSM 5463</strain>
    </source>
</reference>
<feature type="active site" description="Nucleophile" evidence="4">
    <location>
        <position position="7"/>
    </location>
</feature>
<keyword evidence="7" id="KW-1185">Reference proteome</keyword>
<dbReference type="AlphaFoldDB" id="A0A1H5RN40"/>
<dbReference type="GO" id="GO:0004725">
    <property type="term" value="F:protein tyrosine phosphatase activity"/>
    <property type="evidence" value="ECO:0007669"/>
    <property type="project" value="InterPro"/>
</dbReference>
<evidence type="ECO:0000256" key="4">
    <source>
        <dbReference type="PIRSR" id="PIRSR617867-1"/>
    </source>
</evidence>
<evidence type="ECO:0000313" key="7">
    <source>
        <dbReference type="Proteomes" id="UP000242850"/>
    </source>
</evidence>
<organism evidence="6 7">
    <name type="scientific">Caloramator fervidus</name>
    <dbReference type="NCBI Taxonomy" id="29344"/>
    <lineage>
        <taxon>Bacteria</taxon>
        <taxon>Bacillati</taxon>
        <taxon>Bacillota</taxon>
        <taxon>Clostridia</taxon>
        <taxon>Eubacteriales</taxon>
        <taxon>Clostridiaceae</taxon>
        <taxon>Caloramator</taxon>
    </lineage>
</organism>
<dbReference type="RefSeq" id="WP_103895116.1">
    <property type="nucleotide sequence ID" value="NZ_FNUK01000001.1"/>
</dbReference>
<evidence type="ECO:0000313" key="6">
    <source>
        <dbReference type="EMBL" id="SEF38937.1"/>
    </source>
</evidence>
<feature type="active site" description="Nucleophile" evidence="4">
    <location>
        <position position="13"/>
    </location>
</feature>
<keyword evidence="2" id="KW-0378">Hydrolase</keyword>
<dbReference type="EMBL" id="FNUK01000001">
    <property type="protein sequence ID" value="SEF38937.1"/>
    <property type="molecule type" value="Genomic_DNA"/>
</dbReference>
<dbReference type="CDD" id="cd16344">
    <property type="entry name" value="LMWPAP"/>
    <property type="match status" value="1"/>
</dbReference>
<protein>
    <submittedName>
        <fullName evidence="6">Protein-tyrosine phosphatase</fullName>
    </submittedName>
</protein>
<dbReference type="Pfam" id="PF01451">
    <property type="entry name" value="LMWPc"/>
    <property type="match status" value="1"/>
</dbReference>
<evidence type="ECO:0000259" key="5">
    <source>
        <dbReference type="SMART" id="SM00226"/>
    </source>
</evidence>
<feature type="active site" description="Proton donor" evidence="4">
    <location>
        <position position="118"/>
    </location>
</feature>
<proteinExistence type="inferred from homology"/>
<evidence type="ECO:0000256" key="1">
    <source>
        <dbReference type="ARBA" id="ARBA00011063"/>
    </source>
</evidence>
<dbReference type="SMART" id="SM00226">
    <property type="entry name" value="LMWPc"/>
    <property type="match status" value="1"/>
</dbReference>
<name>A0A1H5RN40_9CLOT</name>
<keyword evidence="3" id="KW-0904">Protein phosphatase</keyword>
<dbReference type="PRINTS" id="PR00719">
    <property type="entry name" value="LMWPTPASE"/>
</dbReference>
<dbReference type="PANTHER" id="PTHR11717:SF31">
    <property type="entry name" value="LOW MOLECULAR WEIGHT PROTEIN-TYROSINE-PHOSPHATASE ETP-RELATED"/>
    <property type="match status" value="1"/>
</dbReference>
<evidence type="ECO:0000256" key="2">
    <source>
        <dbReference type="ARBA" id="ARBA00022801"/>
    </source>
</evidence>
<dbReference type="SUPFAM" id="SSF52788">
    <property type="entry name" value="Phosphotyrosine protein phosphatases I"/>
    <property type="match status" value="1"/>
</dbReference>
<gene>
    <name evidence="6" type="ORF">SAMN05660865_00081</name>
</gene>
<accession>A0A1H5RN40</accession>
<dbReference type="OrthoDB" id="9784339at2"/>
<dbReference type="Proteomes" id="UP000242850">
    <property type="component" value="Unassembled WGS sequence"/>
</dbReference>
<evidence type="ECO:0000256" key="3">
    <source>
        <dbReference type="ARBA" id="ARBA00022912"/>
    </source>
</evidence>
<dbReference type="InterPro" id="IPR017867">
    <property type="entry name" value="Tyr_phospatase_low_mol_wt"/>
</dbReference>
<comment type="similarity">
    <text evidence="1">Belongs to the low molecular weight phosphotyrosine protein phosphatase family.</text>
</comment>
<dbReference type="InterPro" id="IPR050438">
    <property type="entry name" value="LMW_PTPase"/>
</dbReference>